<proteinExistence type="predicted"/>
<evidence type="ECO:0000256" key="1">
    <source>
        <dbReference type="SAM" id="MobiDB-lite"/>
    </source>
</evidence>
<accession>A0AA38UGS1</accession>
<evidence type="ECO:0000313" key="3">
    <source>
        <dbReference type="Proteomes" id="UP001163846"/>
    </source>
</evidence>
<feature type="region of interest" description="Disordered" evidence="1">
    <location>
        <begin position="164"/>
        <end position="192"/>
    </location>
</feature>
<keyword evidence="3" id="KW-1185">Reference proteome</keyword>
<protein>
    <submittedName>
        <fullName evidence="2">Uncharacterized protein</fullName>
    </submittedName>
</protein>
<reference evidence="2" key="1">
    <citation type="submission" date="2022-08" db="EMBL/GenBank/DDBJ databases">
        <authorList>
            <consortium name="DOE Joint Genome Institute"/>
            <person name="Min B."/>
            <person name="Riley R."/>
            <person name="Sierra-Patev S."/>
            <person name="Naranjo-Ortiz M."/>
            <person name="Looney B."/>
            <person name="Konkel Z."/>
            <person name="Slot J.C."/>
            <person name="Sakamoto Y."/>
            <person name="Steenwyk J.L."/>
            <person name="Rokas A."/>
            <person name="Carro J."/>
            <person name="Camarero S."/>
            <person name="Ferreira P."/>
            <person name="Molpeceres G."/>
            <person name="Ruiz-Duenas F.J."/>
            <person name="Serrano A."/>
            <person name="Henrissat B."/>
            <person name="Drula E."/>
            <person name="Hughes K.W."/>
            <person name="Mata J.L."/>
            <person name="Ishikawa N.K."/>
            <person name="Vargas-Isla R."/>
            <person name="Ushijima S."/>
            <person name="Smith C.A."/>
            <person name="Ahrendt S."/>
            <person name="Andreopoulos W."/>
            <person name="He G."/>
            <person name="Labutti K."/>
            <person name="Lipzen A."/>
            <person name="Ng V."/>
            <person name="Sandor L."/>
            <person name="Barry K."/>
            <person name="Martinez A.T."/>
            <person name="Xiao Y."/>
            <person name="Gibbons J.G."/>
            <person name="Terashima K."/>
            <person name="Hibbett D.S."/>
            <person name="Grigoriev I.V."/>
        </authorList>
    </citation>
    <scope>NUCLEOTIDE SEQUENCE</scope>
    <source>
        <strain evidence="2">TFB9207</strain>
    </source>
</reference>
<dbReference type="Proteomes" id="UP001163846">
    <property type="component" value="Unassembled WGS sequence"/>
</dbReference>
<feature type="non-terminal residue" evidence="2">
    <location>
        <position position="192"/>
    </location>
</feature>
<dbReference type="AlphaFoldDB" id="A0AA38UGS1"/>
<organism evidence="2 3">
    <name type="scientific">Lentinula raphanica</name>
    <dbReference type="NCBI Taxonomy" id="153919"/>
    <lineage>
        <taxon>Eukaryota</taxon>
        <taxon>Fungi</taxon>
        <taxon>Dikarya</taxon>
        <taxon>Basidiomycota</taxon>
        <taxon>Agaricomycotina</taxon>
        <taxon>Agaricomycetes</taxon>
        <taxon>Agaricomycetidae</taxon>
        <taxon>Agaricales</taxon>
        <taxon>Marasmiineae</taxon>
        <taxon>Omphalotaceae</taxon>
        <taxon>Lentinula</taxon>
    </lineage>
</organism>
<evidence type="ECO:0000313" key="2">
    <source>
        <dbReference type="EMBL" id="KAJ3837617.1"/>
    </source>
</evidence>
<dbReference type="EMBL" id="MU806234">
    <property type="protein sequence ID" value="KAJ3837617.1"/>
    <property type="molecule type" value="Genomic_DNA"/>
</dbReference>
<name>A0AA38UGS1_9AGAR</name>
<comment type="caution">
    <text evidence="2">The sequence shown here is derived from an EMBL/GenBank/DDBJ whole genome shotgun (WGS) entry which is preliminary data.</text>
</comment>
<feature type="non-terminal residue" evidence="2">
    <location>
        <position position="1"/>
    </location>
</feature>
<gene>
    <name evidence="2" type="ORF">F5878DRAFT_685415</name>
</gene>
<feature type="compositionally biased region" description="Low complexity" evidence="1">
    <location>
        <begin position="166"/>
        <end position="181"/>
    </location>
</feature>
<sequence length="192" mass="21187">DLELARSLANSQKRKSADLELQVNAKRHELAQCEALAKALSDTELVSLAAMAKNTTDFEESAVEAISNAASNEASVWSKIVQLVVGPRAPENYVNAVNMTLQARQELRYWKKVSNFWKKTARESSTNTGAPTPSASNLSEIQESLSIERKKAVEDLREKRKMLGLNNNRNISPSVSSSNDSAKLAYRLPDSH</sequence>